<comment type="subcellular location">
    <subcellularLocation>
        <location evidence="1">Secreted</location>
    </subcellularLocation>
</comment>
<keyword evidence="4 8" id="KW-0378">Hydrolase</keyword>
<dbReference type="PaxDb" id="6945-B7P9J0"/>
<dbReference type="GO" id="GO:0004252">
    <property type="term" value="F:serine-type endopeptidase activity"/>
    <property type="evidence" value="ECO:0007669"/>
    <property type="project" value="UniProtKB-EC"/>
</dbReference>
<dbReference type="Proteomes" id="UP000001555">
    <property type="component" value="Unassembled WGS sequence"/>
</dbReference>
<dbReference type="InterPro" id="IPR009003">
    <property type="entry name" value="Peptidase_S1_PA"/>
</dbReference>
<keyword evidence="6" id="KW-1015">Disulfide bond</keyword>
<dbReference type="EMBL" id="ABJB010954858">
    <property type="status" value="NOT_ANNOTATED_CDS"/>
    <property type="molecule type" value="Genomic_DNA"/>
</dbReference>
<dbReference type="InterPro" id="IPR043504">
    <property type="entry name" value="Peptidase_S1_PA_chymotrypsin"/>
</dbReference>
<dbReference type="GO" id="GO:0006508">
    <property type="term" value="P:proteolysis"/>
    <property type="evidence" value="ECO:0007669"/>
    <property type="project" value="UniProtKB-KW"/>
</dbReference>
<dbReference type="EMBL" id="ABJB010150441">
    <property type="status" value="NOT_ANNOTATED_CDS"/>
    <property type="molecule type" value="Genomic_DNA"/>
</dbReference>
<evidence type="ECO:0000256" key="2">
    <source>
        <dbReference type="ARBA" id="ARBA00022525"/>
    </source>
</evidence>
<dbReference type="VEuPathDB" id="VectorBase:ISCW002093"/>
<dbReference type="EMBL" id="ABJB010239786">
    <property type="status" value="NOT_ANNOTATED_CDS"/>
    <property type="molecule type" value="Genomic_DNA"/>
</dbReference>
<evidence type="ECO:0000313" key="9">
    <source>
        <dbReference type="EnsemblMetazoa" id="ISCW002093-PA"/>
    </source>
</evidence>
<evidence type="ECO:0000259" key="7">
    <source>
        <dbReference type="PROSITE" id="PS50240"/>
    </source>
</evidence>
<accession>B7P9J0</accession>
<reference evidence="8 10" key="1">
    <citation type="submission" date="2008-03" db="EMBL/GenBank/DDBJ databases">
        <title>Annotation of Ixodes scapularis.</title>
        <authorList>
            <consortium name="Ixodes scapularis Genome Project Consortium"/>
            <person name="Caler E."/>
            <person name="Hannick L.I."/>
            <person name="Bidwell S."/>
            <person name="Joardar V."/>
            <person name="Thiagarajan M."/>
            <person name="Amedeo P."/>
            <person name="Galinsky K.J."/>
            <person name="Schobel S."/>
            <person name="Inman J."/>
            <person name="Hostetler J."/>
            <person name="Miller J."/>
            <person name="Hammond M."/>
            <person name="Megy K."/>
            <person name="Lawson D."/>
            <person name="Kodira C."/>
            <person name="Sutton G."/>
            <person name="Meyer J."/>
            <person name="Hill C.A."/>
            <person name="Birren B."/>
            <person name="Nene V."/>
            <person name="Collins F."/>
            <person name="Alarcon-Chaidez F."/>
            <person name="Wikel S."/>
            <person name="Strausberg R."/>
        </authorList>
    </citation>
    <scope>NUCLEOTIDE SEQUENCE [LARGE SCALE GENOMIC DNA]</scope>
    <source>
        <strain evidence="10">Wikel</strain>
        <strain evidence="8">Wikel colony</strain>
    </source>
</reference>
<dbReference type="EMBL" id="ABJB010636104">
    <property type="status" value="NOT_ANNOTATED_CDS"/>
    <property type="molecule type" value="Genomic_DNA"/>
</dbReference>
<dbReference type="HOGENOM" id="CLU_006842_1_7_1"/>
<dbReference type="EnsemblMetazoa" id="ISCW002093-RA">
    <property type="protein sequence ID" value="ISCW002093-PA"/>
    <property type="gene ID" value="ISCW002093"/>
</dbReference>
<organism>
    <name type="scientific">Ixodes scapularis</name>
    <name type="common">Black-legged tick</name>
    <name type="synonym">Deer tick</name>
    <dbReference type="NCBI Taxonomy" id="6945"/>
    <lineage>
        <taxon>Eukaryota</taxon>
        <taxon>Metazoa</taxon>
        <taxon>Ecdysozoa</taxon>
        <taxon>Arthropoda</taxon>
        <taxon>Chelicerata</taxon>
        <taxon>Arachnida</taxon>
        <taxon>Acari</taxon>
        <taxon>Parasitiformes</taxon>
        <taxon>Ixodida</taxon>
        <taxon>Ixodoidea</taxon>
        <taxon>Ixodidae</taxon>
        <taxon>Ixodinae</taxon>
        <taxon>Ixodes</taxon>
    </lineage>
</organism>
<dbReference type="InterPro" id="IPR001314">
    <property type="entry name" value="Peptidase_S1A"/>
</dbReference>
<evidence type="ECO:0000256" key="1">
    <source>
        <dbReference type="ARBA" id="ARBA00004613"/>
    </source>
</evidence>
<feature type="non-terminal residue" evidence="8">
    <location>
        <position position="1"/>
    </location>
</feature>
<dbReference type="GO" id="GO:0008236">
    <property type="term" value="F:serine-type peptidase activity"/>
    <property type="evidence" value="ECO:0000318"/>
    <property type="project" value="GO_Central"/>
</dbReference>
<keyword evidence="3 8" id="KW-0645">Protease</keyword>
<feature type="domain" description="Peptidase S1" evidence="7">
    <location>
        <begin position="2"/>
        <end position="199"/>
    </location>
</feature>
<dbReference type="InterPro" id="IPR001254">
    <property type="entry name" value="Trypsin_dom"/>
</dbReference>
<evidence type="ECO:0000256" key="3">
    <source>
        <dbReference type="ARBA" id="ARBA00022670"/>
    </source>
</evidence>
<dbReference type="GO" id="GO:0005576">
    <property type="term" value="C:extracellular region"/>
    <property type="evidence" value="ECO:0007669"/>
    <property type="project" value="UniProtKB-SubCell"/>
</dbReference>
<protein>
    <submittedName>
        <fullName evidence="8 9">Serine protease, putative</fullName>
        <ecNumber evidence="8">3.4.21.4</ecNumber>
    </submittedName>
</protein>
<evidence type="ECO:0000256" key="6">
    <source>
        <dbReference type="ARBA" id="ARBA00023157"/>
    </source>
</evidence>
<dbReference type="PRINTS" id="PR00722">
    <property type="entry name" value="CHYMOTRYPSIN"/>
</dbReference>
<sequence>NIIGGTRAFKGEFPWQVSVRNLDPSGRFTRHFCGGALLNDRWVLTAGHCVVDDYGRTVLPSSLYVRAGEHDETVHEGSEIQVRVTHVYLHPRYVHLHRDVAIVRLAKRLRLSRFVQPICLPPGDILLDPGLNCTISGWGNTFNQDESLLPLYSTDILRSKINVFLHAKQELLRRKRKTSISRKLKTVVSVKLPRVCLDI</sequence>
<dbReference type="OrthoDB" id="6506891at2759"/>
<dbReference type="CDD" id="cd00190">
    <property type="entry name" value="Tryp_SPc"/>
    <property type="match status" value="1"/>
</dbReference>
<dbReference type="Gene3D" id="2.40.10.10">
    <property type="entry name" value="Trypsin-like serine proteases"/>
    <property type="match status" value="2"/>
</dbReference>
<dbReference type="SUPFAM" id="SSF50494">
    <property type="entry name" value="Trypsin-like serine proteases"/>
    <property type="match status" value="1"/>
</dbReference>
<dbReference type="PANTHER" id="PTHR24264:SF65">
    <property type="entry name" value="SRCR DOMAIN-CONTAINING PROTEIN"/>
    <property type="match status" value="1"/>
</dbReference>
<proteinExistence type="predicted"/>
<dbReference type="PROSITE" id="PS00134">
    <property type="entry name" value="TRYPSIN_HIS"/>
    <property type="match status" value="1"/>
</dbReference>
<dbReference type="PANTHER" id="PTHR24264">
    <property type="entry name" value="TRYPSIN-RELATED"/>
    <property type="match status" value="1"/>
</dbReference>
<reference evidence="9" key="2">
    <citation type="submission" date="2020-05" db="UniProtKB">
        <authorList>
            <consortium name="EnsemblMetazoa"/>
        </authorList>
    </citation>
    <scope>IDENTIFICATION</scope>
    <source>
        <strain evidence="9">wikel</strain>
    </source>
</reference>
<dbReference type="AlphaFoldDB" id="B7P9J0"/>
<dbReference type="InterPro" id="IPR050127">
    <property type="entry name" value="Serine_Proteases_S1"/>
</dbReference>
<dbReference type="EC" id="3.4.21.4" evidence="8"/>
<dbReference type="VEuPathDB" id="VectorBase:ISCP_018938"/>
<keyword evidence="2" id="KW-0964">Secreted</keyword>
<dbReference type="PROSITE" id="PS50240">
    <property type="entry name" value="TRYPSIN_DOM"/>
    <property type="match status" value="1"/>
</dbReference>
<evidence type="ECO:0000313" key="8">
    <source>
        <dbReference type="EMBL" id="EEC03262.1"/>
    </source>
</evidence>
<keyword evidence="10" id="KW-1185">Reference proteome</keyword>
<name>B7P9J0_IXOSC</name>
<evidence type="ECO:0000256" key="5">
    <source>
        <dbReference type="ARBA" id="ARBA00022825"/>
    </source>
</evidence>
<evidence type="ECO:0000256" key="4">
    <source>
        <dbReference type="ARBA" id="ARBA00022801"/>
    </source>
</evidence>
<keyword evidence="5" id="KW-0720">Serine protease</keyword>
<dbReference type="VEuPathDB" id="VectorBase:ISCI002093"/>
<gene>
    <name evidence="8" type="ORF">IscW_ISCW002093</name>
</gene>
<dbReference type="FunFam" id="2.40.10.10:FF:000068">
    <property type="entry name" value="transmembrane protease serine 2"/>
    <property type="match status" value="1"/>
</dbReference>
<dbReference type="SMART" id="SM00020">
    <property type="entry name" value="Tryp_SPc"/>
    <property type="match status" value="1"/>
</dbReference>
<dbReference type="Pfam" id="PF00089">
    <property type="entry name" value="Trypsin"/>
    <property type="match status" value="1"/>
</dbReference>
<dbReference type="STRING" id="6945.B7P9J0"/>
<dbReference type="InterPro" id="IPR018114">
    <property type="entry name" value="TRYPSIN_HIS"/>
</dbReference>
<evidence type="ECO:0000313" key="10">
    <source>
        <dbReference type="Proteomes" id="UP000001555"/>
    </source>
</evidence>
<dbReference type="EMBL" id="DS664198">
    <property type="protein sequence ID" value="EEC03262.1"/>
    <property type="molecule type" value="Genomic_DNA"/>
</dbReference>